<evidence type="ECO:0000256" key="12">
    <source>
        <dbReference type="PIRNR" id="PIRNR004862"/>
    </source>
</evidence>
<evidence type="ECO:0000256" key="3">
    <source>
        <dbReference type="ARBA" id="ARBA00004651"/>
    </source>
</evidence>
<proteinExistence type="inferred from homology"/>
<dbReference type="NCBIfam" id="TIGR00206">
    <property type="entry name" value="fliF"/>
    <property type="match status" value="1"/>
</dbReference>
<dbReference type="GO" id="GO:0003774">
    <property type="term" value="F:cytoskeletal motor activity"/>
    <property type="evidence" value="ECO:0007669"/>
    <property type="project" value="InterPro"/>
</dbReference>
<dbReference type="GO" id="GO:0071973">
    <property type="term" value="P:bacterial-type flagellum-dependent cell motility"/>
    <property type="evidence" value="ECO:0007669"/>
    <property type="project" value="InterPro"/>
</dbReference>
<dbReference type="RefSeq" id="WP_131913032.1">
    <property type="nucleotide sequence ID" value="NZ_OU594967.1"/>
</dbReference>
<gene>
    <name evidence="17" type="ORF">EV690_2243</name>
</gene>
<dbReference type="PRINTS" id="PR01009">
    <property type="entry name" value="FLGMRINGFLIF"/>
</dbReference>
<evidence type="ECO:0000256" key="2">
    <source>
        <dbReference type="ARBA" id="ARBA00004117"/>
    </source>
</evidence>
<dbReference type="InterPro" id="IPR013556">
    <property type="entry name" value="Flag_M-ring_C"/>
</dbReference>
<dbReference type="Gene3D" id="3.30.300.30">
    <property type="match status" value="1"/>
</dbReference>
<feature type="region of interest" description="Disordered" evidence="13">
    <location>
        <begin position="322"/>
        <end position="370"/>
    </location>
</feature>
<dbReference type="InterPro" id="IPR000067">
    <property type="entry name" value="FlgMring_FliF"/>
</dbReference>
<keyword evidence="17" id="KW-0282">Flagellum</keyword>
<dbReference type="AlphaFoldDB" id="A0A4R1JM27"/>
<evidence type="ECO:0000256" key="7">
    <source>
        <dbReference type="ARBA" id="ARBA00022692"/>
    </source>
</evidence>
<feature type="domain" description="Flagellar M-ring N-terminal" evidence="15">
    <location>
        <begin position="71"/>
        <end position="246"/>
    </location>
</feature>
<evidence type="ECO:0000256" key="1">
    <source>
        <dbReference type="ARBA" id="ARBA00003820"/>
    </source>
</evidence>
<reference evidence="17 18" key="1">
    <citation type="submission" date="2019-03" db="EMBL/GenBank/DDBJ databases">
        <title>Genomic Encyclopedia of Type Strains, Phase IV (KMG-IV): sequencing the most valuable type-strain genomes for metagenomic binning, comparative biology and taxonomic classification.</title>
        <authorList>
            <person name="Goeker M."/>
        </authorList>
    </citation>
    <scope>NUCLEOTIDE SEQUENCE [LARGE SCALE GENOMIC DNA]</scope>
    <source>
        <strain evidence="17 18">DSM 18577</strain>
    </source>
</reference>
<evidence type="ECO:0000256" key="14">
    <source>
        <dbReference type="SAM" id="Phobius"/>
    </source>
</evidence>
<feature type="compositionally biased region" description="Polar residues" evidence="13">
    <location>
        <begin position="337"/>
        <end position="363"/>
    </location>
</feature>
<dbReference type="PANTHER" id="PTHR30046">
    <property type="entry name" value="FLAGELLAR M-RING PROTEIN"/>
    <property type="match status" value="1"/>
</dbReference>
<keyword evidence="8 14" id="KW-1133">Transmembrane helix</keyword>
<evidence type="ECO:0000313" key="18">
    <source>
        <dbReference type="Proteomes" id="UP000295565"/>
    </source>
</evidence>
<evidence type="ECO:0000259" key="15">
    <source>
        <dbReference type="Pfam" id="PF01514"/>
    </source>
</evidence>
<dbReference type="Proteomes" id="UP000295565">
    <property type="component" value="Unassembled WGS sequence"/>
</dbReference>
<comment type="subunit">
    <text evidence="11">The basal body constitutes a major portion of the flagellar organelle and consists of four rings (L,P,S, and M) mounted on a central rod. The M ring is integral to the inner membrane of the cell and may be connected to the flagellar rod via the S ring. The S (supramembrane ring) lies just distal to the M ring. The L and P rings lie in the outer membrane and the periplasmic space, respectively.</text>
</comment>
<feature type="domain" description="Flagellar M-ring C-terminal" evidence="16">
    <location>
        <begin position="279"/>
        <end position="448"/>
    </location>
</feature>
<evidence type="ECO:0000256" key="13">
    <source>
        <dbReference type="SAM" id="MobiDB-lite"/>
    </source>
</evidence>
<dbReference type="InterPro" id="IPR006182">
    <property type="entry name" value="FliF_N_dom"/>
</dbReference>
<keyword evidence="17" id="KW-0969">Cilium</keyword>
<keyword evidence="10 12" id="KW-0975">Bacterial flagellum</keyword>
<evidence type="ECO:0000256" key="5">
    <source>
        <dbReference type="ARBA" id="ARBA00017949"/>
    </source>
</evidence>
<organism evidence="17 18">
    <name type="scientific">Celerinatantimonas diazotrophica</name>
    <dbReference type="NCBI Taxonomy" id="412034"/>
    <lineage>
        <taxon>Bacteria</taxon>
        <taxon>Pseudomonadati</taxon>
        <taxon>Pseudomonadota</taxon>
        <taxon>Gammaproteobacteria</taxon>
        <taxon>Celerinatantimonadaceae</taxon>
        <taxon>Celerinatantimonas</taxon>
    </lineage>
</organism>
<name>A0A4R1JM27_9GAMM</name>
<keyword evidence="7 14" id="KW-0812">Transmembrane</keyword>
<comment type="caution">
    <text evidence="17">The sequence shown here is derived from an EMBL/GenBank/DDBJ whole genome shotgun (WGS) entry which is preliminary data.</text>
</comment>
<evidence type="ECO:0000256" key="8">
    <source>
        <dbReference type="ARBA" id="ARBA00022989"/>
    </source>
</evidence>
<evidence type="ECO:0000259" key="16">
    <source>
        <dbReference type="Pfam" id="PF08345"/>
    </source>
</evidence>
<dbReference type="GO" id="GO:0005886">
    <property type="term" value="C:plasma membrane"/>
    <property type="evidence" value="ECO:0007669"/>
    <property type="project" value="UniProtKB-SubCell"/>
</dbReference>
<evidence type="ECO:0000256" key="11">
    <source>
        <dbReference type="ARBA" id="ARBA00025936"/>
    </source>
</evidence>
<keyword evidence="18" id="KW-1185">Reference proteome</keyword>
<evidence type="ECO:0000256" key="9">
    <source>
        <dbReference type="ARBA" id="ARBA00023136"/>
    </source>
</evidence>
<comment type="function">
    <text evidence="1 12">The M ring may be actively involved in energy transduction.</text>
</comment>
<dbReference type="Pfam" id="PF08345">
    <property type="entry name" value="YscJ_FliF_C"/>
    <property type="match status" value="1"/>
</dbReference>
<keyword evidence="9 14" id="KW-0472">Membrane</keyword>
<dbReference type="EMBL" id="SMGD01000013">
    <property type="protein sequence ID" value="TCK52135.1"/>
    <property type="molecule type" value="Genomic_DNA"/>
</dbReference>
<feature type="transmembrane region" description="Helical" evidence="14">
    <location>
        <begin position="466"/>
        <end position="488"/>
    </location>
</feature>
<dbReference type="Pfam" id="PF01514">
    <property type="entry name" value="YscJ_FliF"/>
    <property type="match status" value="1"/>
</dbReference>
<evidence type="ECO:0000256" key="6">
    <source>
        <dbReference type="ARBA" id="ARBA00022475"/>
    </source>
</evidence>
<protein>
    <recommendedName>
        <fullName evidence="5 12">Flagellar M-ring protein</fullName>
    </recommendedName>
</protein>
<sequence length="580" mass="63732">MAGEANETPINDNNALLAGPDSAAADLEENEQQSGSWLGFLQNGVILRQIIMILALAICLALGVFLLMWAKQPEMRPIGTYTAPELVKTLDFFDQNDIKYNVEGKTVFVRADQYSAIRLKMLRGGISSTPAQSDGDDILLKDMGFGVSQRLEQERLKLSRERQLESAIAQIQAVSKAKVLLAIPRYNVFARNSQKPSATVVVTLKNVNLGLKQNEIDSIVDMVASAVQNLTPQRVTVTDQNGQLLNSGSESAADLQNRRHLQIEQNREQQYKDKIDSILTPVLGAGNYTAQVDVSMDFTSVVQTQKSYNPDLPAIRSEMTVQDNSTGRNPLGIPGALSNQPPAKSNIPETQKQAQANQSTVSGRSHKEETRNYELDTTISHTRQQVGVVRRLSVSVAVDYVAKPGADGKVTRVPRSAEEMANIRRLLEGGIGFDMSRGDTLEVVSVPFTRPQVDTVKDLPVWEQDWFWRAMRIAGAVLVLVVLILAVVRPTLNRLLNNSVEEETGDNDLETAMSAYDTSDDAELLSADITGADFGIQNGQLKLPDMHRDEDVLKAVRALVSNEPDLAAMVIKDWVINDGK</sequence>
<accession>A0A4R1JM27</accession>
<keyword evidence="17" id="KW-0966">Cell projection</keyword>
<evidence type="ECO:0000313" key="17">
    <source>
        <dbReference type="EMBL" id="TCK52135.1"/>
    </source>
</evidence>
<dbReference type="GO" id="GO:0009431">
    <property type="term" value="C:bacterial-type flagellum basal body, MS ring"/>
    <property type="evidence" value="ECO:0007669"/>
    <property type="project" value="InterPro"/>
</dbReference>
<comment type="similarity">
    <text evidence="4 12">Belongs to the FliF family.</text>
</comment>
<dbReference type="PANTHER" id="PTHR30046:SF0">
    <property type="entry name" value="FLAGELLAR M-RING PROTEIN"/>
    <property type="match status" value="1"/>
</dbReference>
<dbReference type="OrthoDB" id="8554211at2"/>
<dbReference type="InterPro" id="IPR045851">
    <property type="entry name" value="AMP-bd_C_sf"/>
</dbReference>
<feature type="transmembrane region" description="Helical" evidence="14">
    <location>
        <begin position="50"/>
        <end position="70"/>
    </location>
</feature>
<comment type="subcellular location">
    <subcellularLocation>
        <location evidence="2 12">Bacterial flagellum basal body</location>
    </subcellularLocation>
    <subcellularLocation>
        <location evidence="3">Cell membrane</location>
        <topology evidence="3">Multi-pass membrane protein</topology>
    </subcellularLocation>
</comment>
<dbReference type="InterPro" id="IPR043427">
    <property type="entry name" value="YscJ/FliF"/>
</dbReference>
<keyword evidence="6" id="KW-1003">Cell membrane</keyword>
<evidence type="ECO:0000256" key="4">
    <source>
        <dbReference type="ARBA" id="ARBA00007971"/>
    </source>
</evidence>
<evidence type="ECO:0000256" key="10">
    <source>
        <dbReference type="ARBA" id="ARBA00023143"/>
    </source>
</evidence>
<dbReference type="PIRSF" id="PIRSF004862">
    <property type="entry name" value="FliF"/>
    <property type="match status" value="1"/>
</dbReference>